<accession>A0A5J4TBQ7</accession>
<dbReference type="AlphaFoldDB" id="A0A5J4TBQ7"/>
<dbReference type="EMBL" id="SNRW01033939">
    <property type="protein sequence ID" value="KAA6355856.1"/>
    <property type="molecule type" value="Genomic_DNA"/>
</dbReference>
<reference evidence="2 3" key="1">
    <citation type="submission" date="2019-03" db="EMBL/GenBank/DDBJ databases">
        <title>Single cell metagenomics reveals metabolic interactions within the superorganism composed of flagellate Streblomastix strix and complex community of Bacteroidetes bacteria on its surface.</title>
        <authorList>
            <person name="Treitli S.C."/>
            <person name="Kolisko M."/>
            <person name="Husnik F."/>
            <person name="Keeling P."/>
            <person name="Hampl V."/>
        </authorList>
    </citation>
    <scope>NUCLEOTIDE SEQUENCE [LARGE SCALE GENOMIC DNA]</scope>
    <source>
        <strain evidence="2">ST1C</strain>
    </source>
</reference>
<name>A0A5J4TBQ7_9EUKA</name>
<dbReference type="Proteomes" id="UP000324800">
    <property type="component" value="Unassembled WGS sequence"/>
</dbReference>
<organism evidence="2 3">
    <name type="scientific">Streblomastix strix</name>
    <dbReference type="NCBI Taxonomy" id="222440"/>
    <lineage>
        <taxon>Eukaryota</taxon>
        <taxon>Metamonada</taxon>
        <taxon>Preaxostyla</taxon>
        <taxon>Oxymonadida</taxon>
        <taxon>Streblomastigidae</taxon>
        <taxon>Streblomastix</taxon>
    </lineage>
</organism>
<feature type="compositionally biased region" description="Basic and acidic residues" evidence="1">
    <location>
        <begin position="10"/>
        <end position="23"/>
    </location>
</feature>
<evidence type="ECO:0000313" key="3">
    <source>
        <dbReference type="Proteomes" id="UP000324800"/>
    </source>
</evidence>
<protein>
    <submittedName>
        <fullName evidence="2">Uncharacterized protein</fullName>
    </submittedName>
</protein>
<feature type="region of interest" description="Disordered" evidence="1">
    <location>
        <begin position="1"/>
        <end position="41"/>
    </location>
</feature>
<evidence type="ECO:0000256" key="1">
    <source>
        <dbReference type="SAM" id="MobiDB-lite"/>
    </source>
</evidence>
<evidence type="ECO:0000313" key="2">
    <source>
        <dbReference type="EMBL" id="KAA6355856.1"/>
    </source>
</evidence>
<proteinExistence type="predicted"/>
<comment type="caution">
    <text evidence="2">The sequence shown here is derived from an EMBL/GenBank/DDBJ whole genome shotgun (WGS) entry which is preliminary data.</text>
</comment>
<feature type="non-terminal residue" evidence="2">
    <location>
        <position position="118"/>
    </location>
</feature>
<sequence>MISMEGNEGEQNRAQRRIEKDGALEDDNDFGEDKSDLNLSPLQSGRQIIELLAAMEIDRPERQNTKRNIAYLERPRQCAQPRSPETQDCVQEGLKCALEFIQDYLVRAGKGRNYTGPG</sequence>
<gene>
    <name evidence="2" type="ORF">EZS28_048616</name>
</gene>